<organism evidence="2 3">
    <name type="scientific">Caerostris darwini</name>
    <dbReference type="NCBI Taxonomy" id="1538125"/>
    <lineage>
        <taxon>Eukaryota</taxon>
        <taxon>Metazoa</taxon>
        <taxon>Ecdysozoa</taxon>
        <taxon>Arthropoda</taxon>
        <taxon>Chelicerata</taxon>
        <taxon>Arachnida</taxon>
        <taxon>Araneae</taxon>
        <taxon>Araneomorphae</taxon>
        <taxon>Entelegynae</taxon>
        <taxon>Araneoidea</taxon>
        <taxon>Araneidae</taxon>
        <taxon>Caerostris</taxon>
    </lineage>
</organism>
<dbReference type="EMBL" id="BPLQ01000551">
    <property type="protein sequence ID" value="GIX72696.1"/>
    <property type="molecule type" value="Genomic_DNA"/>
</dbReference>
<accession>A0AAV4ML02</accession>
<gene>
    <name evidence="2" type="ORF">CDAR_581231</name>
</gene>
<dbReference type="AlphaFoldDB" id="A0AAV4ML02"/>
<reference evidence="2 3" key="1">
    <citation type="submission" date="2021-06" db="EMBL/GenBank/DDBJ databases">
        <title>Caerostris darwini draft genome.</title>
        <authorList>
            <person name="Kono N."/>
            <person name="Arakawa K."/>
        </authorList>
    </citation>
    <scope>NUCLEOTIDE SEQUENCE [LARGE SCALE GENOMIC DNA]</scope>
</reference>
<dbReference type="Proteomes" id="UP001054837">
    <property type="component" value="Unassembled WGS sequence"/>
</dbReference>
<protein>
    <submittedName>
        <fullName evidence="2">Uncharacterized protein</fullName>
    </submittedName>
</protein>
<keyword evidence="1" id="KW-0812">Transmembrane</keyword>
<keyword evidence="1" id="KW-1133">Transmembrane helix</keyword>
<name>A0AAV4ML02_9ARAC</name>
<proteinExistence type="predicted"/>
<sequence length="100" mass="11741">MIFQTTPTQALREKKRRQQICLWSNFLQILITVGECLHLYYSPARTASLNCGKKFGVDRLLMQSSRCFRFLKVKRSLLIDLKIGFLIFLEHDGLRDELYG</sequence>
<feature type="transmembrane region" description="Helical" evidence="1">
    <location>
        <begin position="20"/>
        <end position="41"/>
    </location>
</feature>
<comment type="caution">
    <text evidence="2">The sequence shown here is derived from an EMBL/GenBank/DDBJ whole genome shotgun (WGS) entry which is preliminary data.</text>
</comment>
<keyword evidence="1" id="KW-0472">Membrane</keyword>
<evidence type="ECO:0000313" key="3">
    <source>
        <dbReference type="Proteomes" id="UP001054837"/>
    </source>
</evidence>
<evidence type="ECO:0000313" key="2">
    <source>
        <dbReference type="EMBL" id="GIX72696.1"/>
    </source>
</evidence>
<keyword evidence="3" id="KW-1185">Reference proteome</keyword>
<evidence type="ECO:0000256" key="1">
    <source>
        <dbReference type="SAM" id="Phobius"/>
    </source>
</evidence>